<name>A0A919SAT1_9ACTN</name>
<feature type="domain" description="Galactosyltransferase C-terminal" evidence="5">
    <location>
        <begin position="157"/>
        <end position="202"/>
    </location>
</feature>
<proteinExistence type="inferred from homology"/>
<dbReference type="Proteomes" id="UP000680865">
    <property type="component" value="Unassembled WGS sequence"/>
</dbReference>
<evidence type="ECO:0000313" key="6">
    <source>
        <dbReference type="EMBL" id="GIM68269.1"/>
    </source>
</evidence>
<evidence type="ECO:0000313" key="7">
    <source>
        <dbReference type="Proteomes" id="UP000680865"/>
    </source>
</evidence>
<accession>A0A919SAT1</accession>
<evidence type="ECO:0000259" key="5">
    <source>
        <dbReference type="Pfam" id="PF02709"/>
    </source>
</evidence>
<sequence>MIAVITICSASRLDHVRRQQRLLTSEPVRRIVVWLDADAPPSVPEFAGAEMLHVRPGEQGMRLAAGRDRGAEAALEAGATLLVLLDADCLPGPDLLARYGAAAAAHPGALLCGPVTYLPEGVLPEDAGDLPALTAPHAARPAPPDGENVPGEHRLFWSLSFAVTAEAWRTVGGFDESYEGYGGEDTDFAFTARAAGVPLVWVGGAHAYHQHHPTSTPPWQHLDDILRNGRLFADRWGTWPMQGWLDAFAAAGAIERTPGGWRRSPVVPDRSGPHG</sequence>
<organism evidence="6 7">
    <name type="scientific">Winogradskya consettensis</name>
    <dbReference type="NCBI Taxonomy" id="113560"/>
    <lineage>
        <taxon>Bacteria</taxon>
        <taxon>Bacillati</taxon>
        <taxon>Actinomycetota</taxon>
        <taxon>Actinomycetes</taxon>
        <taxon>Micromonosporales</taxon>
        <taxon>Micromonosporaceae</taxon>
        <taxon>Winogradskya</taxon>
    </lineage>
</organism>
<dbReference type="RefSeq" id="WP_212995980.1">
    <property type="nucleotide sequence ID" value="NZ_BAAATW010000002.1"/>
</dbReference>
<dbReference type="EMBL" id="BOQP01000004">
    <property type="protein sequence ID" value="GIM68269.1"/>
    <property type="molecule type" value="Genomic_DNA"/>
</dbReference>
<dbReference type="Pfam" id="PF02709">
    <property type="entry name" value="Glyco_transf_7C"/>
    <property type="match status" value="1"/>
</dbReference>
<gene>
    <name evidence="6" type="ORF">Aco04nite_10100</name>
</gene>
<evidence type="ECO:0000256" key="2">
    <source>
        <dbReference type="ARBA" id="ARBA00006739"/>
    </source>
</evidence>
<dbReference type="InterPro" id="IPR027791">
    <property type="entry name" value="Galactosyl_T_C"/>
</dbReference>
<dbReference type="Gene3D" id="3.90.550.10">
    <property type="entry name" value="Spore Coat Polysaccharide Biosynthesis Protein SpsA, Chain A"/>
    <property type="match status" value="1"/>
</dbReference>
<keyword evidence="7" id="KW-1185">Reference proteome</keyword>
<keyword evidence="4" id="KW-0808">Transferase</keyword>
<evidence type="ECO:0000256" key="4">
    <source>
        <dbReference type="ARBA" id="ARBA00022679"/>
    </source>
</evidence>
<dbReference type="InterPro" id="IPR029044">
    <property type="entry name" value="Nucleotide-diphossugar_trans"/>
</dbReference>
<dbReference type="PANTHER" id="PTHR43179:SF12">
    <property type="entry name" value="GALACTOFURANOSYLTRANSFERASE GLFT2"/>
    <property type="match status" value="1"/>
</dbReference>
<dbReference type="PANTHER" id="PTHR43179">
    <property type="entry name" value="RHAMNOSYLTRANSFERASE WBBL"/>
    <property type="match status" value="1"/>
</dbReference>
<keyword evidence="3" id="KW-0328">Glycosyltransferase</keyword>
<evidence type="ECO:0000256" key="3">
    <source>
        <dbReference type="ARBA" id="ARBA00022676"/>
    </source>
</evidence>
<reference evidence="6" key="1">
    <citation type="submission" date="2021-03" db="EMBL/GenBank/DDBJ databases">
        <title>Whole genome shotgun sequence of Actinoplanes consettensis NBRC 14913.</title>
        <authorList>
            <person name="Komaki H."/>
            <person name="Tamura T."/>
        </authorList>
    </citation>
    <scope>NUCLEOTIDE SEQUENCE</scope>
    <source>
        <strain evidence="6">NBRC 14913</strain>
    </source>
</reference>
<dbReference type="AlphaFoldDB" id="A0A919SAT1"/>
<evidence type="ECO:0000256" key="1">
    <source>
        <dbReference type="ARBA" id="ARBA00004776"/>
    </source>
</evidence>
<protein>
    <recommendedName>
        <fullName evidence="5">Galactosyltransferase C-terminal domain-containing protein</fullName>
    </recommendedName>
</protein>
<comment type="pathway">
    <text evidence="1">Cell wall biogenesis; cell wall polysaccharide biosynthesis.</text>
</comment>
<dbReference type="GO" id="GO:0016757">
    <property type="term" value="F:glycosyltransferase activity"/>
    <property type="evidence" value="ECO:0007669"/>
    <property type="project" value="UniProtKB-KW"/>
</dbReference>
<dbReference type="SUPFAM" id="SSF53448">
    <property type="entry name" value="Nucleotide-diphospho-sugar transferases"/>
    <property type="match status" value="1"/>
</dbReference>
<comment type="similarity">
    <text evidence="2">Belongs to the glycosyltransferase 2 family.</text>
</comment>
<comment type="caution">
    <text evidence="6">The sequence shown here is derived from an EMBL/GenBank/DDBJ whole genome shotgun (WGS) entry which is preliminary data.</text>
</comment>